<proteinExistence type="predicted"/>
<feature type="non-terminal residue" evidence="1">
    <location>
        <position position="54"/>
    </location>
</feature>
<feature type="non-terminal residue" evidence="1">
    <location>
        <position position="1"/>
    </location>
</feature>
<accession>A0A1A8MRH7</accession>
<reference evidence="1" key="2">
    <citation type="submission" date="2016-06" db="EMBL/GenBank/DDBJ databases">
        <title>The genome of a short-lived fish provides insights into sex chromosome evolution and the genetic control of aging.</title>
        <authorList>
            <person name="Reichwald K."/>
            <person name="Felder M."/>
            <person name="Petzold A."/>
            <person name="Koch P."/>
            <person name="Groth M."/>
            <person name="Platzer M."/>
        </authorList>
    </citation>
    <scope>NUCLEOTIDE SEQUENCE</scope>
    <source>
        <tissue evidence="1">Brain</tissue>
    </source>
</reference>
<evidence type="ECO:0000313" key="1">
    <source>
        <dbReference type="EMBL" id="SBR59176.1"/>
    </source>
</evidence>
<dbReference type="EMBL" id="HAEF01018017">
    <property type="protein sequence ID" value="SBR59176.1"/>
    <property type="molecule type" value="Transcribed_RNA"/>
</dbReference>
<sequence length="54" mass="5915">FLLLKLDDIICCFAFLLLECTFNCLCVKSAQQIKLPCLDLSVRVSAAVRPAVVG</sequence>
<dbReference type="AlphaFoldDB" id="A0A1A8MRH7"/>
<organism evidence="1">
    <name type="scientific">Nothobranchius pienaari</name>
    <dbReference type="NCBI Taxonomy" id="704102"/>
    <lineage>
        <taxon>Eukaryota</taxon>
        <taxon>Metazoa</taxon>
        <taxon>Chordata</taxon>
        <taxon>Craniata</taxon>
        <taxon>Vertebrata</taxon>
        <taxon>Euteleostomi</taxon>
        <taxon>Actinopterygii</taxon>
        <taxon>Neopterygii</taxon>
        <taxon>Teleostei</taxon>
        <taxon>Neoteleostei</taxon>
        <taxon>Acanthomorphata</taxon>
        <taxon>Ovalentaria</taxon>
        <taxon>Atherinomorphae</taxon>
        <taxon>Cyprinodontiformes</taxon>
        <taxon>Nothobranchiidae</taxon>
        <taxon>Nothobranchius</taxon>
    </lineage>
</organism>
<name>A0A1A8MRH7_9TELE</name>
<reference evidence="1" key="1">
    <citation type="submission" date="2016-05" db="EMBL/GenBank/DDBJ databases">
        <authorList>
            <person name="Lavstsen T."/>
            <person name="Jespersen J.S."/>
        </authorList>
    </citation>
    <scope>NUCLEOTIDE SEQUENCE</scope>
    <source>
        <tissue evidence="1">Brain</tissue>
    </source>
</reference>
<protein>
    <submittedName>
        <fullName evidence="1">Uncharacterized protein</fullName>
    </submittedName>
</protein>
<gene>
    <name evidence="1" type="primary">Nfu_g_1_009954</name>
</gene>